<gene>
    <name evidence="2" type="ORF">CYMTET_35589</name>
</gene>
<feature type="compositionally biased region" description="Low complexity" evidence="1">
    <location>
        <begin position="1"/>
        <end position="13"/>
    </location>
</feature>
<dbReference type="EMBL" id="LGRX02022859">
    <property type="protein sequence ID" value="KAK3255218.1"/>
    <property type="molecule type" value="Genomic_DNA"/>
</dbReference>
<feature type="compositionally biased region" description="Polar residues" evidence="1">
    <location>
        <begin position="66"/>
        <end position="76"/>
    </location>
</feature>
<feature type="non-terminal residue" evidence="2">
    <location>
        <position position="1"/>
    </location>
</feature>
<keyword evidence="3" id="KW-1185">Reference proteome</keyword>
<comment type="caution">
    <text evidence="2">The sequence shown here is derived from an EMBL/GenBank/DDBJ whole genome shotgun (WGS) entry which is preliminary data.</text>
</comment>
<sequence length="163" mass="16693">STPSPSSAPSAEKPPSKAPSTLACRKSSTGSERPPGKSSVKAARKQDVESRRKLPRYDVTMPAALTSVTHQGSLHTTPPGGFHRGSHFSPKNIFEAASLVPQMSPQGQSPIQSASGAPPLPSPAACSPACTLLAILEASQATAAQKQEPDQTGPGGTYLASIL</sequence>
<feature type="compositionally biased region" description="Basic and acidic residues" evidence="1">
    <location>
        <begin position="44"/>
        <end position="56"/>
    </location>
</feature>
<protein>
    <submittedName>
        <fullName evidence="2">Uncharacterized protein</fullName>
    </submittedName>
</protein>
<name>A0AAE0F8W4_9CHLO</name>
<evidence type="ECO:0000313" key="3">
    <source>
        <dbReference type="Proteomes" id="UP001190700"/>
    </source>
</evidence>
<feature type="compositionally biased region" description="Polar residues" evidence="1">
    <location>
        <begin position="101"/>
        <end position="112"/>
    </location>
</feature>
<proteinExistence type="predicted"/>
<evidence type="ECO:0000313" key="2">
    <source>
        <dbReference type="EMBL" id="KAK3255218.1"/>
    </source>
</evidence>
<feature type="region of interest" description="Disordered" evidence="1">
    <location>
        <begin position="1"/>
        <end position="121"/>
    </location>
</feature>
<dbReference type="AlphaFoldDB" id="A0AAE0F8W4"/>
<dbReference type="Proteomes" id="UP001190700">
    <property type="component" value="Unassembled WGS sequence"/>
</dbReference>
<evidence type="ECO:0000256" key="1">
    <source>
        <dbReference type="SAM" id="MobiDB-lite"/>
    </source>
</evidence>
<accession>A0AAE0F8W4</accession>
<reference evidence="2 3" key="1">
    <citation type="journal article" date="2015" name="Genome Biol. Evol.">
        <title>Comparative Genomics of a Bacterivorous Green Alga Reveals Evolutionary Causalities and Consequences of Phago-Mixotrophic Mode of Nutrition.</title>
        <authorList>
            <person name="Burns J.A."/>
            <person name="Paasch A."/>
            <person name="Narechania A."/>
            <person name="Kim E."/>
        </authorList>
    </citation>
    <scope>NUCLEOTIDE SEQUENCE [LARGE SCALE GENOMIC DNA]</scope>
    <source>
        <strain evidence="2 3">PLY_AMNH</strain>
    </source>
</reference>
<organism evidence="2 3">
    <name type="scientific">Cymbomonas tetramitiformis</name>
    <dbReference type="NCBI Taxonomy" id="36881"/>
    <lineage>
        <taxon>Eukaryota</taxon>
        <taxon>Viridiplantae</taxon>
        <taxon>Chlorophyta</taxon>
        <taxon>Pyramimonadophyceae</taxon>
        <taxon>Pyramimonadales</taxon>
        <taxon>Pyramimonadaceae</taxon>
        <taxon>Cymbomonas</taxon>
    </lineage>
</organism>